<dbReference type="Gene3D" id="1.10.443.10">
    <property type="entry name" value="Intergrase catalytic core"/>
    <property type="match status" value="1"/>
</dbReference>
<protein>
    <submittedName>
        <fullName evidence="4">Phage integrase family protein</fullName>
    </submittedName>
</protein>
<dbReference type="InterPro" id="IPR011010">
    <property type="entry name" value="DNA_brk_join_enz"/>
</dbReference>
<gene>
    <name evidence="4" type="ORF">SAMN04487948_12644</name>
</gene>
<feature type="region of interest" description="Disordered" evidence="2">
    <location>
        <begin position="98"/>
        <end position="133"/>
    </location>
</feature>
<name>A0A1H8WBA8_9EURY</name>
<dbReference type="RefSeq" id="WP_089827736.1">
    <property type="nucleotide sequence ID" value="NZ_FODV01000026.1"/>
</dbReference>
<dbReference type="AlphaFoldDB" id="A0A1H8WBA8"/>
<dbReference type="InterPro" id="IPR002104">
    <property type="entry name" value="Integrase_catalytic"/>
</dbReference>
<sequence>MLDPPTGEWPVFPTSHAPSLYQVAREIIGNEADLSDIDVDELLREHECPPPSITVDASRRRIKKMCEAAGIEIDGEYLKLHGARRGIGHKLFEKDRGEAQDLLGHQSPETTKQAYSDRVAEERSGRVSDLLDE</sequence>
<evidence type="ECO:0000259" key="3">
    <source>
        <dbReference type="Pfam" id="PF00589"/>
    </source>
</evidence>
<organism evidence="4 5">
    <name type="scientific">Halogranum amylolyticum</name>
    <dbReference type="NCBI Taxonomy" id="660520"/>
    <lineage>
        <taxon>Archaea</taxon>
        <taxon>Methanobacteriati</taxon>
        <taxon>Methanobacteriota</taxon>
        <taxon>Stenosarchaea group</taxon>
        <taxon>Halobacteria</taxon>
        <taxon>Halobacteriales</taxon>
        <taxon>Haloferacaceae</taxon>
    </lineage>
</organism>
<proteinExistence type="predicted"/>
<evidence type="ECO:0000313" key="4">
    <source>
        <dbReference type="EMBL" id="SEP24952.1"/>
    </source>
</evidence>
<evidence type="ECO:0000256" key="1">
    <source>
        <dbReference type="ARBA" id="ARBA00023172"/>
    </source>
</evidence>
<dbReference type="SUPFAM" id="SSF56349">
    <property type="entry name" value="DNA breaking-rejoining enzymes"/>
    <property type="match status" value="1"/>
</dbReference>
<evidence type="ECO:0000313" key="5">
    <source>
        <dbReference type="Proteomes" id="UP000199126"/>
    </source>
</evidence>
<accession>A0A1H8WBA8</accession>
<dbReference type="GO" id="GO:0015074">
    <property type="term" value="P:DNA integration"/>
    <property type="evidence" value="ECO:0007669"/>
    <property type="project" value="InterPro"/>
</dbReference>
<keyword evidence="1" id="KW-0233">DNA recombination</keyword>
<dbReference type="GO" id="GO:0006310">
    <property type="term" value="P:DNA recombination"/>
    <property type="evidence" value="ECO:0007669"/>
    <property type="project" value="UniProtKB-KW"/>
</dbReference>
<dbReference type="Proteomes" id="UP000199126">
    <property type="component" value="Unassembled WGS sequence"/>
</dbReference>
<dbReference type="GO" id="GO:0003677">
    <property type="term" value="F:DNA binding"/>
    <property type="evidence" value="ECO:0007669"/>
    <property type="project" value="InterPro"/>
</dbReference>
<dbReference type="InterPro" id="IPR013762">
    <property type="entry name" value="Integrase-like_cat_sf"/>
</dbReference>
<dbReference type="OrthoDB" id="194919at2157"/>
<dbReference type="Pfam" id="PF00589">
    <property type="entry name" value="Phage_integrase"/>
    <property type="match status" value="1"/>
</dbReference>
<keyword evidence="5" id="KW-1185">Reference proteome</keyword>
<evidence type="ECO:0000256" key="2">
    <source>
        <dbReference type="SAM" id="MobiDB-lite"/>
    </source>
</evidence>
<reference evidence="5" key="1">
    <citation type="submission" date="2016-10" db="EMBL/GenBank/DDBJ databases">
        <authorList>
            <person name="Varghese N."/>
            <person name="Submissions S."/>
        </authorList>
    </citation>
    <scope>NUCLEOTIDE SEQUENCE [LARGE SCALE GENOMIC DNA]</scope>
    <source>
        <strain evidence="5">CGMCC 1.10121</strain>
    </source>
</reference>
<dbReference type="EMBL" id="FODV01000026">
    <property type="protein sequence ID" value="SEP24952.1"/>
    <property type="molecule type" value="Genomic_DNA"/>
</dbReference>
<feature type="domain" description="Tyr recombinase" evidence="3">
    <location>
        <begin position="54"/>
        <end position="117"/>
    </location>
</feature>